<dbReference type="PANTHER" id="PTHR36305:SF1">
    <property type="entry name" value="PHOSPHATIDYLGLYCEROPHOSPHATASE A"/>
    <property type="match status" value="1"/>
</dbReference>
<organism evidence="3">
    <name type="scientific">Chlorobium phaeobacteroides (strain BS1)</name>
    <dbReference type="NCBI Taxonomy" id="331678"/>
    <lineage>
        <taxon>Bacteria</taxon>
        <taxon>Pseudomonadati</taxon>
        <taxon>Chlorobiota</taxon>
        <taxon>Chlorobiia</taxon>
        <taxon>Chlorobiales</taxon>
        <taxon>Chlorobiaceae</taxon>
        <taxon>Chlorobium/Pelodictyon group</taxon>
        <taxon>Chlorobium</taxon>
    </lineage>
</organism>
<evidence type="ECO:0000256" key="1">
    <source>
        <dbReference type="SAM" id="Phobius"/>
    </source>
</evidence>
<feature type="domain" description="YutG/PgpA" evidence="2">
    <location>
        <begin position="9"/>
        <end position="145"/>
    </location>
</feature>
<proteinExistence type="predicted"/>
<keyword evidence="1" id="KW-1133">Transmembrane helix</keyword>
<dbReference type="InterPro" id="IPR007686">
    <property type="entry name" value="YutG/PgpA"/>
</dbReference>
<dbReference type="STRING" id="331678.Cphamn1_1827"/>
<dbReference type="Pfam" id="PF04608">
    <property type="entry name" value="PgpA"/>
    <property type="match status" value="1"/>
</dbReference>
<dbReference type="GO" id="GO:0008962">
    <property type="term" value="F:phosphatidylglycerophosphatase activity"/>
    <property type="evidence" value="ECO:0007669"/>
    <property type="project" value="InterPro"/>
</dbReference>
<feature type="transmembrane region" description="Helical" evidence="1">
    <location>
        <begin position="132"/>
        <end position="154"/>
    </location>
</feature>
<dbReference type="OrthoDB" id="9804091at2"/>
<dbReference type="eggNOG" id="COG1267">
    <property type="taxonomic scope" value="Bacteria"/>
</dbReference>
<dbReference type="GO" id="GO:0006629">
    <property type="term" value="P:lipid metabolic process"/>
    <property type="evidence" value="ECO:0007669"/>
    <property type="project" value="InterPro"/>
</dbReference>
<dbReference type="KEGG" id="cpb:Cphamn1_1827"/>
<keyword evidence="1" id="KW-0812">Transmembrane</keyword>
<dbReference type="EMBL" id="CP001101">
    <property type="protein sequence ID" value="ACE04745.1"/>
    <property type="molecule type" value="Genomic_DNA"/>
</dbReference>
<feature type="transmembrane region" description="Helical" evidence="1">
    <location>
        <begin position="84"/>
        <end position="107"/>
    </location>
</feature>
<dbReference type="CDD" id="cd06971">
    <property type="entry name" value="PgpA"/>
    <property type="match status" value="1"/>
</dbReference>
<accession>B3ELF7</accession>
<evidence type="ECO:0000259" key="2">
    <source>
        <dbReference type="Pfam" id="PF04608"/>
    </source>
</evidence>
<dbReference type="AlphaFoldDB" id="B3ELF7"/>
<dbReference type="HOGENOM" id="CLU_103734_1_2_10"/>
<dbReference type="PANTHER" id="PTHR36305">
    <property type="entry name" value="PHOSPHATIDYLGLYCEROPHOSPHATASE A"/>
    <property type="match status" value="1"/>
</dbReference>
<feature type="transmembrane region" description="Helical" evidence="1">
    <location>
        <begin position="40"/>
        <end position="63"/>
    </location>
</feature>
<gene>
    <name evidence="3" type="ordered locus">Cphamn1_1827</name>
</gene>
<dbReference type="InterPro" id="IPR026037">
    <property type="entry name" value="PgpA"/>
</dbReference>
<dbReference type="InterPro" id="IPR036681">
    <property type="entry name" value="PgpA-like_sf"/>
</dbReference>
<reference evidence="3" key="1">
    <citation type="submission" date="2008-06" db="EMBL/GenBank/DDBJ databases">
        <title>Complete sequence of Chlorobium phaeobacteroides BS1.</title>
        <authorList>
            <consortium name="US DOE Joint Genome Institute"/>
            <person name="Lucas S."/>
            <person name="Copeland A."/>
            <person name="Lapidus A."/>
            <person name="Glavina del Rio T."/>
            <person name="Dalin E."/>
            <person name="Tice H."/>
            <person name="Bruce D."/>
            <person name="Goodwin L."/>
            <person name="Pitluck S."/>
            <person name="Schmutz J."/>
            <person name="Larimer F."/>
            <person name="Land M."/>
            <person name="Hauser L."/>
            <person name="Kyrpides N."/>
            <person name="Ovchinnikova G."/>
            <person name="Li T."/>
            <person name="Liu Z."/>
            <person name="Zhao F."/>
            <person name="Overmann J."/>
            <person name="Bryant D.A."/>
            <person name="Richardson P."/>
        </authorList>
    </citation>
    <scope>NUCLEOTIDE SEQUENCE [LARGE SCALE GENOMIC DNA]</scope>
    <source>
        <strain evidence="3">BS1</strain>
    </source>
</reference>
<keyword evidence="1" id="KW-0472">Membrane</keyword>
<evidence type="ECO:0000313" key="3">
    <source>
        <dbReference type="EMBL" id="ACE04745.1"/>
    </source>
</evidence>
<dbReference type="PIRSF" id="PIRSF006162">
    <property type="entry name" value="PgpA"/>
    <property type="match status" value="1"/>
</dbReference>
<dbReference type="SUPFAM" id="SSF101307">
    <property type="entry name" value="YutG-like"/>
    <property type="match status" value="1"/>
</dbReference>
<name>B3ELF7_CHLPB</name>
<sequence length="158" mass="16882">MREVTAKVLGSCAGLGYFPFAPGTVTSLVAAVVFGAAPSLLIPSIAFPSVAVVFVLGLWAAGVMESLYGRDPSQVTIDEVAGQWVALLFLPAGWFTVLLGFAAFRFFDIVKPEPVNLSQNLPGGWGVMVDDLLAGVYANLSVRIVLWVLSFFSVTMHW</sequence>
<protein>
    <submittedName>
        <fullName evidence="3">Phosphatidylglycerophosphatase A</fullName>
    </submittedName>
</protein>
<feature type="transmembrane region" description="Helical" evidence="1">
    <location>
        <begin position="12"/>
        <end position="34"/>
    </location>
</feature>